<comment type="caution">
    <text evidence="2">The sequence shown here is derived from an EMBL/GenBank/DDBJ whole genome shotgun (WGS) entry which is preliminary data.</text>
</comment>
<dbReference type="Proteomes" id="UP000316304">
    <property type="component" value="Unassembled WGS sequence"/>
</dbReference>
<dbReference type="AlphaFoldDB" id="A0A5C6CI33"/>
<evidence type="ECO:0000313" key="3">
    <source>
        <dbReference type="Proteomes" id="UP000316304"/>
    </source>
</evidence>
<evidence type="ECO:0000256" key="1">
    <source>
        <dbReference type="SAM" id="MobiDB-lite"/>
    </source>
</evidence>
<name>A0A5C6CI33_9BACT</name>
<accession>A0A5C6CI33</accession>
<gene>
    <name evidence="2" type="ORF">Pla52o_26990</name>
</gene>
<feature type="compositionally biased region" description="Basic and acidic residues" evidence="1">
    <location>
        <begin position="40"/>
        <end position="62"/>
    </location>
</feature>
<feature type="region of interest" description="Disordered" evidence="1">
    <location>
        <begin position="34"/>
        <end position="72"/>
    </location>
</feature>
<evidence type="ECO:0000313" key="2">
    <source>
        <dbReference type="EMBL" id="TWU23164.1"/>
    </source>
</evidence>
<protein>
    <submittedName>
        <fullName evidence="2">Uncharacterized protein</fullName>
    </submittedName>
</protein>
<sequence length="112" mass="12878">MATRSSAFFALVLFALVMPCATFFVPVSLLATVSNSPTSTEEHEERVPNSETHRERNSRERNSQPQHRRERAYPLTLELLRANRRICFNDLNTPRSLVGHRINEVMLAPIRC</sequence>
<reference evidence="2 3" key="1">
    <citation type="submission" date="2019-02" db="EMBL/GenBank/DDBJ databases">
        <title>Deep-cultivation of Planctomycetes and their phenomic and genomic characterization uncovers novel biology.</title>
        <authorList>
            <person name="Wiegand S."/>
            <person name="Jogler M."/>
            <person name="Boedeker C."/>
            <person name="Pinto D."/>
            <person name="Vollmers J."/>
            <person name="Rivas-Marin E."/>
            <person name="Kohn T."/>
            <person name="Peeters S.H."/>
            <person name="Heuer A."/>
            <person name="Rast P."/>
            <person name="Oberbeckmann S."/>
            <person name="Bunk B."/>
            <person name="Jeske O."/>
            <person name="Meyerdierks A."/>
            <person name="Storesund J.E."/>
            <person name="Kallscheuer N."/>
            <person name="Luecker S."/>
            <person name="Lage O.M."/>
            <person name="Pohl T."/>
            <person name="Merkel B.J."/>
            <person name="Hornburger P."/>
            <person name="Mueller R.-W."/>
            <person name="Bruemmer F."/>
            <person name="Labrenz M."/>
            <person name="Spormann A.M."/>
            <person name="Op Den Camp H."/>
            <person name="Overmann J."/>
            <person name="Amann R."/>
            <person name="Jetten M.S.M."/>
            <person name="Mascher T."/>
            <person name="Medema M.H."/>
            <person name="Devos D.P."/>
            <person name="Kaster A.-K."/>
            <person name="Ovreas L."/>
            <person name="Rohde M."/>
            <person name="Galperin M.Y."/>
            <person name="Jogler C."/>
        </authorList>
    </citation>
    <scope>NUCLEOTIDE SEQUENCE [LARGE SCALE GENOMIC DNA]</scope>
    <source>
        <strain evidence="2 3">Pla52o</strain>
    </source>
</reference>
<dbReference type="EMBL" id="SJPT01000004">
    <property type="protein sequence ID" value="TWU23164.1"/>
    <property type="molecule type" value="Genomic_DNA"/>
</dbReference>
<keyword evidence="3" id="KW-1185">Reference proteome</keyword>
<organism evidence="2 3">
    <name type="scientific">Novipirellula galeiformis</name>
    <dbReference type="NCBI Taxonomy" id="2528004"/>
    <lineage>
        <taxon>Bacteria</taxon>
        <taxon>Pseudomonadati</taxon>
        <taxon>Planctomycetota</taxon>
        <taxon>Planctomycetia</taxon>
        <taxon>Pirellulales</taxon>
        <taxon>Pirellulaceae</taxon>
        <taxon>Novipirellula</taxon>
    </lineage>
</organism>
<proteinExistence type="predicted"/>